<comment type="caution">
    <text evidence="1">The sequence shown here is derived from an EMBL/GenBank/DDBJ whole genome shotgun (WGS) entry which is preliminary data.</text>
</comment>
<sequence>MTSIKNHISSLSIPCALKENLQKLTIDENYAFYFIFYSESNLLTLPTITIAGSGNVFEELINQDWVIHSVDLYNVIINLLDIDALIEYQLNSQKMYSHLNCQLDQLVFQAEEDHDGYLGLHFMKKTGNAYLEKTRKWLETRSKNHLNKLDEYITNIGDRDSNYVIIVNALKQLLKEVLIDFTTIFFPPSLLQMPSEEEVLNFLLKHSKILEKYDWPQIDTVRKYRFQKSNPPIQHLLYIINFDKQEEENNKYEITLLIDIIRVFISVFSTTLLYQYKEEYKKRTKQLKIYNIREEAKASVESWEETLENQVKETLKTFYRPKSVFLLSKKYFNIPLTDLNYERGIQLFIVVLTHKRTYQEIRQFNNAIAKKTKGRVKVTVLLQKESDWVKNLPEFFEFYKKYFTDQNLFYGNSFYINYKTERYFIDNNKKQYNKECLESINLAYLNIKENSNAIFCEAQTMLYHFVIQQSLVLLIYKKLDLIPNIIELSYLWDLIQWCYPSVYKDINDLPAVKRILFNKDCFVKSYPKSNDYIINCTLEDIKELDSFCDMIYSFAKEEVKDSSLIIELQ</sequence>
<proteinExistence type="predicted"/>
<dbReference type="Proteomes" id="UP000004834">
    <property type="component" value="Unassembled WGS sequence"/>
</dbReference>
<name>A0AAV3F027_9FLAO</name>
<evidence type="ECO:0000313" key="1">
    <source>
        <dbReference type="EMBL" id="EHO07931.1"/>
    </source>
</evidence>
<gene>
    <name evidence="1" type="ORF">HMPREF9715_02797</name>
</gene>
<protein>
    <submittedName>
        <fullName evidence="1">Uncharacterized protein</fullName>
    </submittedName>
</protein>
<dbReference type="RefSeq" id="WP_006264294.1">
    <property type="nucleotide sequence ID" value="NZ_JH590838.1"/>
</dbReference>
<organism evidence="1 2">
    <name type="scientific">Myroides odoratimimus CIP 101113</name>
    <dbReference type="NCBI Taxonomy" id="883154"/>
    <lineage>
        <taxon>Bacteria</taxon>
        <taxon>Pseudomonadati</taxon>
        <taxon>Bacteroidota</taxon>
        <taxon>Flavobacteriia</taxon>
        <taxon>Flavobacteriales</taxon>
        <taxon>Flavobacteriaceae</taxon>
        <taxon>Myroides</taxon>
    </lineage>
</organism>
<evidence type="ECO:0000313" key="2">
    <source>
        <dbReference type="Proteomes" id="UP000004834"/>
    </source>
</evidence>
<dbReference type="EMBL" id="AGEE01000039">
    <property type="protein sequence ID" value="EHO07931.1"/>
    <property type="molecule type" value="Genomic_DNA"/>
</dbReference>
<dbReference type="AlphaFoldDB" id="A0AAV3F027"/>
<reference evidence="1 2" key="1">
    <citation type="submission" date="2011-11" db="EMBL/GenBank/DDBJ databases">
        <title>The Genome Sequence of Myroides odoratimimus CIP 101113.</title>
        <authorList>
            <person name="Earl A."/>
            <person name="Ward D."/>
            <person name="Feldgarden M."/>
            <person name="Gevers D."/>
            <person name="Huys G."/>
            <person name="Young S.K."/>
            <person name="Zeng Q."/>
            <person name="Gargeya S."/>
            <person name="Fitzgerald M."/>
            <person name="Haas B."/>
            <person name="Abouelleil A."/>
            <person name="Alvarado L."/>
            <person name="Arachchi H.M."/>
            <person name="Berlin A."/>
            <person name="Brown A."/>
            <person name="Chapman S.B."/>
            <person name="Chen Z."/>
            <person name="Dunbar C."/>
            <person name="Freedman E."/>
            <person name="Gearin G."/>
            <person name="Goldberg J."/>
            <person name="Griggs A."/>
            <person name="Gujja S."/>
            <person name="Heiman D."/>
            <person name="Howarth C."/>
            <person name="Larson L."/>
            <person name="Lui A."/>
            <person name="MacDonald P.J.P."/>
            <person name="Montmayeur A."/>
            <person name="Murphy C."/>
            <person name="Neiman D."/>
            <person name="Pearson M."/>
            <person name="Priest M."/>
            <person name="Roberts A."/>
            <person name="Saif S."/>
            <person name="Shea T."/>
            <person name="Shenoy N."/>
            <person name="Sisk P."/>
            <person name="Stolte C."/>
            <person name="Sykes S."/>
            <person name="Wortman J."/>
            <person name="Nusbaum C."/>
            <person name="Birren B."/>
        </authorList>
    </citation>
    <scope>NUCLEOTIDE SEQUENCE [LARGE SCALE GENOMIC DNA]</scope>
    <source>
        <strain evidence="1 2">CIP 101113</strain>
    </source>
</reference>
<accession>A0AAV3F027</accession>